<evidence type="ECO:0000313" key="1">
    <source>
        <dbReference type="EMBL" id="UFQ02413.1"/>
    </source>
</evidence>
<organism evidence="1 2">
    <name type="scientific">Pseudomonas fitomaticsae</name>
    <dbReference type="NCBI Taxonomy" id="2837969"/>
    <lineage>
        <taxon>Bacteria</taxon>
        <taxon>Pseudomonadati</taxon>
        <taxon>Pseudomonadota</taxon>
        <taxon>Gammaproteobacteria</taxon>
        <taxon>Pseudomonadales</taxon>
        <taxon>Pseudomonadaceae</taxon>
        <taxon>Pseudomonas</taxon>
    </lineage>
</organism>
<evidence type="ECO:0000313" key="2">
    <source>
        <dbReference type="Proteomes" id="UP001162907"/>
    </source>
</evidence>
<proteinExistence type="predicted"/>
<dbReference type="Proteomes" id="UP001162907">
    <property type="component" value="Chromosome"/>
</dbReference>
<gene>
    <name evidence="1" type="ORF">KJY40_12220</name>
</gene>
<keyword evidence="2" id="KW-1185">Reference proteome</keyword>
<dbReference type="EMBL" id="CP075567">
    <property type="protein sequence ID" value="UFQ02413.1"/>
    <property type="molecule type" value="Genomic_DNA"/>
</dbReference>
<reference evidence="1 2" key="1">
    <citation type="journal article" date="2022" name="Int. J. Syst. Evol. Microbiol.">
        <title>Pseudomonas fitomaticsae sp. nov., isolated at Marimurtra Botanical Garden in Blanes, Catalonia, Spain.</title>
        <authorList>
            <person name="Atanasov K.E."/>
            <person name="Galbis D.M."/>
            <person name="Cornado D."/>
            <person name="Serpico A."/>
            <person name="Sanchez G."/>
            <person name="Bosch M."/>
            <person name="Ferrer A."/>
            <person name="Altabella T."/>
        </authorList>
    </citation>
    <scope>NUCLEOTIDE SEQUENCE [LARGE SCALE GENOMIC DNA]</scope>
    <source>
        <strain evidence="1 2">FIT81</strain>
    </source>
</reference>
<name>A0ABY3Q8D6_9PSED</name>
<sequence>MGTFAGQTSGTLTARINDQPDFTADNFTLSKGPRWEIKATHVAPTGNPADHRELKFYVPACSSDVSFEITYPLHISNAENKAMATFCTPPSIALSREGTLTLQYCASEGTMTGSFSFMCVSAPCNERYQVTEGHFKCDVSK</sequence>
<protein>
    <submittedName>
        <fullName evidence="1">Uncharacterized protein</fullName>
    </submittedName>
</protein>
<dbReference type="RefSeq" id="WP_230737101.1">
    <property type="nucleotide sequence ID" value="NZ_CP075567.1"/>
</dbReference>
<accession>A0ABY3Q8D6</accession>